<reference evidence="1 2" key="1">
    <citation type="journal article" date="2018" name="Nat. Biotechnol.">
        <title>A standardized bacterial taxonomy based on genome phylogeny substantially revises the tree of life.</title>
        <authorList>
            <person name="Parks D.H."/>
            <person name="Chuvochina M."/>
            <person name="Waite D.W."/>
            <person name="Rinke C."/>
            <person name="Skarshewski A."/>
            <person name="Chaumeil P.A."/>
            <person name="Hugenholtz P."/>
        </authorList>
    </citation>
    <scope>NUCLEOTIDE SEQUENCE [LARGE SCALE GENOMIC DNA]</scope>
    <source>
        <strain evidence="1">UBA12021</strain>
    </source>
</reference>
<sequence>MKYSKIAKQINEFAKNDQLLRNRIFSKPSISEEDKKALEDFDKNSSDFIKSIVSEICLPTITKVGKKASYNSWLLVQHSRDLKFQKSYLGLLKQNEKDINPANIAYLEDRVLMYGGKPQIYGTQFVLNKKTGKMVPYTIWDAANVNERRSKYNLGKLEEHIKTFYSN</sequence>
<dbReference type="Proteomes" id="UP000262056">
    <property type="component" value="Unassembled WGS sequence"/>
</dbReference>
<dbReference type="Pfam" id="PF20329">
    <property type="entry name" value="DUF6624"/>
    <property type="match status" value="1"/>
</dbReference>
<accession>A0A656PR42</accession>
<dbReference type="EMBL" id="DQFB01000004">
    <property type="protein sequence ID" value="HCQ40767.1"/>
    <property type="molecule type" value="Genomic_DNA"/>
</dbReference>
<gene>
    <name evidence="1" type="ORF">DIU24_03610</name>
</gene>
<dbReference type="InterPro" id="IPR046732">
    <property type="entry name" value="DUF6624"/>
</dbReference>
<evidence type="ECO:0000313" key="1">
    <source>
        <dbReference type="EMBL" id="HCQ40767.1"/>
    </source>
</evidence>
<evidence type="ECO:0000313" key="2">
    <source>
        <dbReference type="Proteomes" id="UP000262056"/>
    </source>
</evidence>
<name>A0A656PR42_UNCKA</name>
<dbReference type="AlphaFoldDB" id="A0A656PR42"/>
<organism evidence="1 2">
    <name type="scientific">candidate division WWE3 bacterium</name>
    <dbReference type="NCBI Taxonomy" id="2053526"/>
    <lineage>
        <taxon>Bacteria</taxon>
        <taxon>Katanobacteria</taxon>
    </lineage>
</organism>
<protein>
    <submittedName>
        <fullName evidence="1">Uncharacterized protein</fullName>
    </submittedName>
</protein>
<proteinExistence type="predicted"/>
<comment type="caution">
    <text evidence="1">The sequence shown here is derived from an EMBL/GenBank/DDBJ whole genome shotgun (WGS) entry which is preliminary data.</text>
</comment>